<feature type="domain" description="VWFC" evidence="3">
    <location>
        <begin position="122"/>
        <end position="188"/>
    </location>
</feature>
<feature type="transmembrane region" description="Helical" evidence="2">
    <location>
        <begin position="73"/>
        <end position="93"/>
    </location>
</feature>
<dbReference type="OrthoDB" id="10383285at2759"/>
<dbReference type="GO" id="GO:0030514">
    <property type="term" value="P:negative regulation of BMP signaling pathway"/>
    <property type="evidence" value="ECO:0000318"/>
    <property type="project" value="GO_Central"/>
</dbReference>
<dbReference type="PANTHER" id="PTHR46303:SF1">
    <property type="entry name" value="VWFC DOMAIN-CONTAINING PROTEIN"/>
    <property type="match status" value="1"/>
</dbReference>
<keyword evidence="2" id="KW-0812">Transmembrane</keyword>
<evidence type="ECO:0000256" key="1">
    <source>
        <dbReference type="SAM" id="MobiDB-lite"/>
    </source>
</evidence>
<feature type="compositionally biased region" description="Low complexity" evidence="1">
    <location>
        <begin position="40"/>
        <end position="65"/>
    </location>
</feature>
<keyword evidence="2" id="KW-1133">Transmembrane helix</keyword>
<evidence type="ECO:0000256" key="2">
    <source>
        <dbReference type="SAM" id="Phobius"/>
    </source>
</evidence>
<accession>E9G9V0</accession>
<feature type="compositionally biased region" description="Basic residues" evidence="1">
    <location>
        <begin position="1"/>
        <end position="12"/>
    </location>
</feature>
<dbReference type="Pfam" id="PF00093">
    <property type="entry name" value="VWC"/>
    <property type="match status" value="1"/>
</dbReference>
<dbReference type="STRING" id="6669.E9G9V0"/>
<feature type="compositionally biased region" description="Polar residues" evidence="1">
    <location>
        <begin position="26"/>
        <end position="39"/>
    </location>
</feature>
<dbReference type="GO" id="GO:0036122">
    <property type="term" value="F:BMP binding"/>
    <property type="evidence" value="ECO:0000318"/>
    <property type="project" value="GO_Central"/>
</dbReference>
<dbReference type="InterPro" id="IPR045717">
    <property type="entry name" value="CHRDL1/2"/>
</dbReference>
<evidence type="ECO:0000313" key="4">
    <source>
        <dbReference type="EMBL" id="EFX83819.1"/>
    </source>
</evidence>
<keyword evidence="5" id="KW-1185">Reference proteome</keyword>
<dbReference type="SUPFAM" id="SSF57603">
    <property type="entry name" value="FnI-like domain"/>
    <property type="match status" value="1"/>
</dbReference>
<dbReference type="InterPro" id="IPR001007">
    <property type="entry name" value="VWF_dom"/>
</dbReference>
<feature type="region of interest" description="Disordered" evidence="1">
    <location>
        <begin position="1"/>
        <end position="65"/>
    </location>
</feature>
<dbReference type="AlphaFoldDB" id="E9G9V0"/>
<evidence type="ECO:0000259" key="3">
    <source>
        <dbReference type="PROSITE" id="PS50184"/>
    </source>
</evidence>
<proteinExistence type="predicted"/>
<dbReference type="InParanoid" id="E9G9V0"/>
<dbReference type="PANTHER" id="PTHR46303">
    <property type="entry name" value="VWFC DOMAIN-CONTAINING PROTEIN"/>
    <property type="match status" value="1"/>
</dbReference>
<protein>
    <recommendedName>
        <fullName evidence="3">VWFC domain-containing protein</fullName>
    </recommendedName>
</protein>
<dbReference type="GO" id="GO:0030154">
    <property type="term" value="P:cell differentiation"/>
    <property type="evidence" value="ECO:0000318"/>
    <property type="project" value="GO_Central"/>
</dbReference>
<sequence>MGKHNTRYHSTRSRQSSTDRHRLRTSQRNGTEPKSETIQSSSSSRMTAASANSAIMGRQQQQQQGRMMTTTTLTAAVPTILLLLSTFSSLMAAERGSSQVSSLVVHAGARSTVMAADVSDGTTCTFTSRNYAVGDVWYPRLGQRGALHCVACICQEGGKINCTIHECGGQDCASPESAATNECCVHCSKEATKSTTTLTAASTRPAPFYPEEVPVSSFSSSDLSGSSTSSGVTCLHNGNVYRHKERFTSSNVGLKPEHADQCVQCSCEGASTTSHLSQRETTRRPPRLFVYSFSLTSLAGRGRLLVALEYSNVRTTI</sequence>
<name>E9G9V0_DAPPU</name>
<dbReference type="Gene3D" id="2.10.70.10">
    <property type="entry name" value="Complement Module, domain 1"/>
    <property type="match status" value="1"/>
</dbReference>
<reference evidence="4 5" key="1">
    <citation type="journal article" date="2011" name="Science">
        <title>The ecoresponsive genome of Daphnia pulex.</title>
        <authorList>
            <person name="Colbourne J.K."/>
            <person name="Pfrender M.E."/>
            <person name="Gilbert D."/>
            <person name="Thomas W.K."/>
            <person name="Tucker A."/>
            <person name="Oakley T.H."/>
            <person name="Tokishita S."/>
            <person name="Aerts A."/>
            <person name="Arnold G.J."/>
            <person name="Basu M.K."/>
            <person name="Bauer D.J."/>
            <person name="Caceres C.E."/>
            <person name="Carmel L."/>
            <person name="Casola C."/>
            <person name="Choi J.H."/>
            <person name="Detter J.C."/>
            <person name="Dong Q."/>
            <person name="Dusheyko S."/>
            <person name="Eads B.D."/>
            <person name="Frohlich T."/>
            <person name="Geiler-Samerotte K.A."/>
            <person name="Gerlach D."/>
            <person name="Hatcher P."/>
            <person name="Jogdeo S."/>
            <person name="Krijgsveld J."/>
            <person name="Kriventseva E.V."/>
            <person name="Kultz D."/>
            <person name="Laforsch C."/>
            <person name="Lindquist E."/>
            <person name="Lopez J."/>
            <person name="Manak J.R."/>
            <person name="Muller J."/>
            <person name="Pangilinan J."/>
            <person name="Patwardhan R.P."/>
            <person name="Pitluck S."/>
            <person name="Pritham E.J."/>
            <person name="Rechtsteiner A."/>
            <person name="Rho M."/>
            <person name="Rogozin I.B."/>
            <person name="Sakarya O."/>
            <person name="Salamov A."/>
            <person name="Schaack S."/>
            <person name="Shapiro H."/>
            <person name="Shiga Y."/>
            <person name="Skalitzky C."/>
            <person name="Smith Z."/>
            <person name="Souvorov A."/>
            <person name="Sung W."/>
            <person name="Tang Z."/>
            <person name="Tsuchiya D."/>
            <person name="Tu H."/>
            <person name="Vos H."/>
            <person name="Wang M."/>
            <person name="Wolf Y.I."/>
            <person name="Yamagata H."/>
            <person name="Yamada T."/>
            <person name="Ye Y."/>
            <person name="Shaw J.R."/>
            <person name="Andrews J."/>
            <person name="Crease T.J."/>
            <person name="Tang H."/>
            <person name="Lucas S.M."/>
            <person name="Robertson H.M."/>
            <person name="Bork P."/>
            <person name="Koonin E.V."/>
            <person name="Zdobnov E.M."/>
            <person name="Grigoriev I.V."/>
            <person name="Lynch M."/>
            <person name="Boore J.L."/>
        </authorList>
    </citation>
    <scope>NUCLEOTIDE SEQUENCE [LARGE SCALE GENOMIC DNA]</scope>
</reference>
<dbReference type="Proteomes" id="UP000000305">
    <property type="component" value="Unassembled WGS sequence"/>
</dbReference>
<evidence type="ECO:0000313" key="5">
    <source>
        <dbReference type="Proteomes" id="UP000000305"/>
    </source>
</evidence>
<organism evidence="4 5">
    <name type="scientific">Daphnia pulex</name>
    <name type="common">Water flea</name>
    <dbReference type="NCBI Taxonomy" id="6669"/>
    <lineage>
        <taxon>Eukaryota</taxon>
        <taxon>Metazoa</taxon>
        <taxon>Ecdysozoa</taxon>
        <taxon>Arthropoda</taxon>
        <taxon>Crustacea</taxon>
        <taxon>Branchiopoda</taxon>
        <taxon>Diplostraca</taxon>
        <taxon>Cladocera</taxon>
        <taxon>Anomopoda</taxon>
        <taxon>Daphniidae</taxon>
        <taxon>Daphnia</taxon>
    </lineage>
</organism>
<dbReference type="SMART" id="SM00214">
    <property type="entry name" value="VWC"/>
    <property type="match status" value="1"/>
</dbReference>
<dbReference type="KEGG" id="dpx:DAPPUDRAFT_239688"/>
<dbReference type="EMBL" id="GL732536">
    <property type="protein sequence ID" value="EFX83819.1"/>
    <property type="molecule type" value="Genomic_DNA"/>
</dbReference>
<dbReference type="PROSITE" id="PS50184">
    <property type="entry name" value="VWFC_2"/>
    <property type="match status" value="1"/>
</dbReference>
<dbReference type="PhylomeDB" id="E9G9V0"/>
<keyword evidence="2" id="KW-0472">Membrane</keyword>
<dbReference type="HOGENOM" id="CLU_877881_0_0_1"/>
<gene>
    <name evidence="4" type="ORF">DAPPUDRAFT_239688</name>
</gene>